<name>A0A2P6SP53_ROSCH</name>
<comment type="caution">
    <text evidence="3">The sequence shown here is derived from an EMBL/GenBank/DDBJ whole genome shotgun (WGS) entry which is preliminary data.</text>
</comment>
<reference evidence="3 4" key="1">
    <citation type="journal article" date="2018" name="Nat. Genet.">
        <title>The Rosa genome provides new insights in the design of modern roses.</title>
        <authorList>
            <person name="Bendahmane M."/>
        </authorList>
    </citation>
    <scope>NUCLEOTIDE SEQUENCE [LARGE SCALE GENOMIC DNA]</scope>
    <source>
        <strain evidence="4">cv. Old Blush</strain>
    </source>
</reference>
<dbReference type="GO" id="GO:0016020">
    <property type="term" value="C:membrane"/>
    <property type="evidence" value="ECO:0007669"/>
    <property type="project" value="UniProtKB-SubCell"/>
</dbReference>
<evidence type="ECO:0000313" key="4">
    <source>
        <dbReference type="Proteomes" id="UP000238479"/>
    </source>
</evidence>
<keyword evidence="4" id="KW-1185">Reference proteome</keyword>
<dbReference type="PANTHER" id="PTHR45651">
    <property type="entry name" value="CYCLIC NUCLEOTIDE-GATED ION CHANNEL 15-RELATED-RELATED"/>
    <property type="match status" value="1"/>
</dbReference>
<dbReference type="STRING" id="74649.A0A2P6SP53"/>
<keyword evidence="1" id="KW-0407">Ion channel</keyword>
<protein>
    <submittedName>
        <fullName evidence="3">Putative Ion transport domain-containing protein</fullName>
    </submittedName>
</protein>
<keyword evidence="1" id="KW-0813">Transport</keyword>
<evidence type="ECO:0000313" key="3">
    <source>
        <dbReference type="EMBL" id="PRQ60455.1"/>
    </source>
</evidence>
<keyword evidence="2" id="KW-1133">Transmembrane helix</keyword>
<dbReference type="Proteomes" id="UP000238479">
    <property type="component" value="Chromosome 1"/>
</dbReference>
<accession>A0A2P6SP53</accession>
<sequence>MNCWQYARRRVNKYLPQKFLHCSWWGLRSLSSQVQRRKDTRETLSKDVDLWLTREGLPSNLKEVIMNTHITLSLNWASKFSSSDDLTILVSRRLDSSFALFFYSKRSETACWQYAYSTENEYEHNSFDCDDASRNITLLNGLCPINPPNPTLFDLGVFTDALRSGMLGSTDFPQKFFICFWWGLRNLSSLGQNLQPSTTAWENLFAVFISITGLLLFLYLIGNLQVGACYESLYKLIYALILCIYMS</sequence>
<dbReference type="AlphaFoldDB" id="A0A2P6SP53"/>
<dbReference type="SUPFAM" id="SSF81324">
    <property type="entry name" value="Voltage-gated potassium channels"/>
    <property type="match status" value="1"/>
</dbReference>
<organism evidence="3 4">
    <name type="scientific">Rosa chinensis</name>
    <name type="common">China rose</name>
    <dbReference type="NCBI Taxonomy" id="74649"/>
    <lineage>
        <taxon>Eukaryota</taxon>
        <taxon>Viridiplantae</taxon>
        <taxon>Streptophyta</taxon>
        <taxon>Embryophyta</taxon>
        <taxon>Tracheophyta</taxon>
        <taxon>Spermatophyta</taxon>
        <taxon>Magnoliopsida</taxon>
        <taxon>eudicotyledons</taxon>
        <taxon>Gunneridae</taxon>
        <taxon>Pentapetalae</taxon>
        <taxon>rosids</taxon>
        <taxon>fabids</taxon>
        <taxon>Rosales</taxon>
        <taxon>Rosaceae</taxon>
        <taxon>Rosoideae</taxon>
        <taxon>Rosoideae incertae sedis</taxon>
        <taxon>Rosa</taxon>
    </lineage>
</organism>
<dbReference type="PANTHER" id="PTHR45651:SF68">
    <property type="entry name" value="ION TRANSPORT DOMAIN-CONTAINING PROTEIN"/>
    <property type="match status" value="1"/>
</dbReference>
<keyword evidence="2" id="KW-0472">Membrane</keyword>
<dbReference type="GO" id="GO:0034220">
    <property type="term" value="P:monoatomic ion transmembrane transport"/>
    <property type="evidence" value="ECO:0007669"/>
    <property type="project" value="UniProtKB-KW"/>
</dbReference>
<keyword evidence="2" id="KW-0812">Transmembrane</keyword>
<evidence type="ECO:0000256" key="1">
    <source>
        <dbReference type="ARBA" id="ARBA00023303"/>
    </source>
</evidence>
<dbReference type="Gramene" id="PRQ60455">
    <property type="protein sequence ID" value="PRQ60455"/>
    <property type="gene ID" value="RchiOBHm_Chr1g0381391"/>
</dbReference>
<proteinExistence type="predicted"/>
<feature type="transmembrane region" description="Helical" evidence="2">
    <location>
        <begin position="204"/>
        <end position="222"/>
    </location>
</feature>
<dbReference type="EMBL" id="PDCK01000039">
    <property type="protein sequence ID" value="PRQ60455.1"/>
    <property type="molecule type" value="Genomic_DNA"/>
</dbReference>
<gene>
    <name evidence="3" type="ORF">RchiOBHm_Chr1g0381391</name>
</gene>
<evidence type="ECO:0000256" key="2">
    <source>
        <dbReference type="SAM" id="Phobius"/>
    </source>
</evidence>
<keyword evidence="1" id="KW-0406">Ion transport</keyword>